<accession>A0A3B1CKD9</accession>
<evidence type="ECO:0008006" key="4">
    <source>
        <dbReference type="Google" id="ProtNLM"/>
    </source>
</evidence>
<dbReference type="AlphaFoldDB" id="A0A3B1CKD9"/>
<name>A0A3B1CKD9_9ZZZZ</name>
<keyword evidence="2" id="KW-0812">Transmembrane</keyword>
<organism evidence="3">
    <name type="scientific">hydrothermal vent metagenome</name>
    <dbReference type="NCBI Taxonomy" id="652676"/>
    <lineage>
        <taxon>unclassified sequences</taxon>
        <taxon>metagenomes</taxon>
        <taxon>ecological metagenomes</taxon>
    </lineage>
</organism>
<sequence length="201" mass="22403">MIKVNLLADRQAKDRMVIQRQLVMGVIVILASFVLCAFWYQVKAGQISDTNQKIAKAKKALAGQKKIRKKVTEMEAKEKRVKAMLKAIDDLMAIKRGPTVYYDNLNAILPPEIWVTSLTDNSGSFLVNGYSFSNNAIAQFMKNMEGSKYFSGVNLQTINKTRFGEETLKKFTINSSASLGKKAEKAKKKEDKTADKPGGKS</sequence>
<reference evidence="3" key="1">
    <citation type="submission" date="2018-06" db="EMBL/GenBank/DDBJ databases">
        <authorList>
            <person name="Zhirakovskaya E."/>
        </authorList>
    </citation>
    <scope>NUCLEOTIDE SEQUENCE</scope>
</reference>
<feature type="compositionally biased region" description="Basic and acidic residues" evidence="1">
    <location>
        <begin position="181"/>
        <end position="201"/>
    </location>
</feature>
<evidence type="ECO:0000256" key="2">
    <source>
        <dbReference type="SAM" id="Phobius"/>
    </source>
</evidence>
<dbReference type="EMBL" id="UOGB01000297">
    <property type="protein sequence ID" value="VAX24464.1"/>
    <property type="molecule type" value="Genomic_DNA"/>
</dbReference>
<proteinExistence type="predicted"/>
<evidence type="ECO:0000256" key="1">
    <source>
        <dbReference type="SAM" id="MobiDB-lite"/>
    </source>
</evidence>
<dbReference type="Pfam" id="PF05137">
    <property type="entry name" value="PilN"/>
    <property type="match status" value="1"/>
</dbReference>
<feature type="region of interest" description="Disordered" evidence="1">
    <location>
        <begin position="179"/>
        <end position="201"/>
    </location>
</feature>
<keyword evidence="2" id="KW-0472">Membrane</keyword>
<dbReference type="PANTHER" id="PTHR40278">
    <property type="entry name" value="DNA UTILIZATION PROTEIN HOFN"/>
    <property type="match status" value="1"/>
</dbReference>
<dbReference type="InterPro" id="IPR007813">
    <property type="entry name" value="PilN"/>
</dbReference>
<gene>
    <name evidence="3" type="ORF">MNBD_NITROSPINAE03-1976</name>
</gene>
<keyword evidence="2" id="KW-1133">Transmembrane helix</keyword>
<evidence type="ECO:0000313" key="3">
    <source>
        <dbReference type="EMBL" id="VAX24464.1"/>
    </source>
</evidence>
<dbReference type="InterPro" id="IPR052534">
    <property type="entry name" value="Extracell_DNA_Util/SecSys_Comp"/>
</dbReference>
<feature type="transmembrane region" description="Helical" evidence="2">
    <location>
        <begin position="21"/>
        <end position="40"/>
    </location>
</feature>
<dbReference type="PANTHER" id="PTHR40278:SF1">
    <property type="entry name" value="DNA UTILIZATION PROTEIN HOFN"/>
    <property type="match status" value="1"/>
</dbReference>
<protein>
    <recommendedName>
        <fullName evidence="4">Type IV pilus biogenesis protein PilN</fullName>
    </recommendedName>
</protein>